<evidence type="ECO:0000313" key="2">
    <source>
        <dbReference type="Proteomes" id="UP000592780"/>
    </source>
</evidence>
<reference evidence="1 2" key="1">
    <citation type="submission" date="2020-08" db="EMBL/GenBank/DDBJ databases">
        <title>Genomic Encyclopedia of Type Strains, Phase IV (KMG-V): Genome sequencing to study the core and pangenomes of soil and plant-associated prokaryotes.</title>
        <authorList>
            <person name="Whitman W."/>
        </authorList>
    </citation>
    <scope>NUCLEOTIDE SEQUENCE [LARGE SCALE GENOMIC DNA]</scope>
    <source>
        <strain evidence="1 2">JPY158</strain>
    </source>
</reference>
<comment type="caution">
    <text evidence="1">The sequence shown here is derived from an EMBL/GenBank/DDBJ whole genome shotgun (WGS) entry which is preliminary data.</text>
</comment>
<evidence type="ECO:0000313" key="1">
    <source>
        <dbReference type="EMBL" id="MBB5425010.1"/>
    </source>
</evidence>
<accession>A0A7W8Q836</accession>
<organism evidence="1 2">
    <name type="scientific">Paraburkholderia atlantica</name>
    <dbReference type="NCBI Taxonomy" id="2654982"/>
    <lineage>
        <taxon>Bacteria</taxon>
        <taxon>Pseudomonadati</taxon>
        <taxon>Pseudomonadota</taxon>
        <taxon>Betaproteobacteria</taxon>
        <taxon>Burkholderiales</taxon>
        <taxon>Burkholderiaceae</taxon>
        <taxon>Paraburkholderia</taxon>
    </lineage>
</organism>
<name>A0A7W8Q836_PARAM</name>
<keyword evidence="2" id="KW-1185">Reference proteome</keyword>
<dbReference type="EMBL" id="JACHDD010000005">
    <property type="protein sequence ID" value="MBB5425010.1"/>
    <property type="molecule type" value="Genomic_DNA"/>
</dbReference>
<gene>
    <name evidence="1" type="ORF">HDG40_003164</name>
</gene>
<dbReference type="AlphaFoldDB" id="A0A7W8Q836"/>
<protein>
    <submittedName>
        <fullName evidence="1">Uncharacterized protein</fullName>
    </submittedName>
</protein>
<dbReference type="Proteomes" id="UP000592780">
    <property type="component" value="Unassembled WGS sequence"/>
</dbReference>
<sequence length="33" mass="3605">MDRYLLETGTRGEPPNFAQTKILTDLQATGPGL</sequence>
<proteinExistence type="predicted"/>